<comment type="caution">
    <text evidence="2">The sequence shown here is derived from an EMBL/GenBank/DDBJ whole genome shotgun (WGS) entry which is preliminary data.</text>
</comment>
<dbReference type="EMBL" id="JBJUIK010000008">
    <property type="protein sequence ID" value="KAL3519914.1"/>
    <property type="molecule type" value="Genomic_DNA"/>
</dbReference>
<reference evidence="2 3" key="1">
    <citation type="submission" date="2024-11" db="EMBL/GenBank/DDBJ databases">
        <title>A near-complete genome assembly of Cinchona calisaya.</title>
        <authorList>
            <person name="Lian D.C."/>
            <person name="Zhao X.W."/>
            <person name="Wei L."/>
        </authorList>
    </citation>
    <scope>NUCLEOTIDE SEQUENCE [LARGE SCALE GENOMIC DNA]</scope>
    <source>
        <tissue evidence="2">Nenye</tissue>
    </source>
</reference>
<evidence type="ECO:0008006" key="4">
    <source>
        <dbReference type="Google" id="ProtNLM"/>
    </source>
</evidence>
<evidence type="ECO:0000256" key="1">
    <source>
        <dbReference type="SAM" id="MobiDB-lite"/>
    </source>
</evidence>
<accession>A0ABD2ZKC6</accession>
<dbReference type="AlphaFoldDB" id="A0ABD2ZKC6"/>
<feature type="region of interest" description="Disordered" evidence="1">
    <location>
        <begin position="1"/>
        <end position="25"/>
    </location>
</feature>
<dbReference type="PANTHER" id="PTHR37243:SF2">
    <property type="entry name" value="NEGATIVE REGULATOR OF SYSTEMIC ACQUIRED RESISTANCE SNI1"/>
    <property type="match status" value="1"/>
</dbReference>
<name>A0ABD2ZKC6_9GENT</name>
<dbReference type="Proteomes" id="UP001630127">
    <property type="component" value="Unassembled WGS sequence"/>
</dbReference>
<evidence type="ECO:0000313" key="2">
    <source>
        <dbReference type="EMBL" id="KAL3519914.1"/>
    </source>
</evidence>
<protein>
    <recommendedName>
        <fullName evidence="4">Negative regulator of systemic acquired resistance SNI1</fullName>
    </recommendedName>
</protein>
<dbReference type="InterPro" id="IPR034561">
    <property type="entry name" value="SNI1"/>
</dbReference>
<organism evidence="2 3">
    <name type="scientific">Cinchona calisaya</name>
    <dbReference type="NCBI Taxonomy" id="153742"/>
    <lineage>
        <taxon>Eukaryota</taxon>
        <taxon>Viridiplantae</taxon>
        <taxon>Streptophyta</taxon>
        <taxon>Embryophyta</taxon>
        <taxon>Tracheophyta</taxon>
        <taxon>Spermatophyta</taxon>
        <taxon>Magnoliopsida</taxon>
        <taxon>eudicotyledons</taxon>
        <taxon>Gunneridae</taxon>
        <taxon>Pentapetalae</taxon>
        <taxon>asterids</taxon>
        <taxon>lamiids</taxon>
        <taxon>Gentianales</taxon>
        <taxon>Rubiaceae</taxon>
        <taxon>Cinchonoideae</taxon>
        <taxon>Cinchoneae</taxon>
        <taxon>Cinchona</taxon>
    </lineage>
</organism>
<gene>
    <name evidence="2" type="ORF">ACH5RR_018063</name>
</gene>
<sequence length="498" mass="55511">MERRKRVKTEGGNQNNKNNNNNNYRYTGAGGGVGMEENTLAILDTSSSASFHHLLDDRLAFLEAVRSASLVPENATPPTKKMLEAVFQILKDEDSLNLIMASYQLLSELNKRHPRVCLPKKEKSEASSPSKVLYELIVVEEAWSPFGFSENDEFTSTSSGGSISPSDFHSLIEDIAKRSSERRCKTIETKSLRNMLLFQYLVNVLEGDLVPRIHAFKETLNWILLRECILSKILGSRKVSYKDLVKDCLSIMGDLSHDEPQFTHDQGTNGTFSVVLQKDCHAALELALPEVKKSACIALKKLLQMIMELDSSRNTADKSGLITRADGARLPAAEIILNELAYDSDLLFSFFLLFDEPVWKLKAIIQYFQKYIPKSSVRTRRSNGSSNDATFDGILKCLSNENSAKGIIKKMRPDVLQLLLAHAFQAFLSLSSKHSVEGASDCMQEVEGSSLKEICENIVSAFARLRKEDKQCTILPFSREALFMAATILSNEVTGACS</sequence>
<dbReference type="PANTHER" id="PTHR37243">
    <property type="entry name" value="NEGATIVE REGULATOR OF SYSTEMIC ACQUIRED RESISTANCE SNI1"/>
    <property type="match status" value="1"/>
</dbReference>
<proteinExistence type="predicted"/>
<feature type="compositionally biased region" description="Low complexity" evidence="1">
    <location>
        <begin position="13"/>
        <end position="23"/>
    </location>
</feature>
<keyword evidence="3" id="KW-1185">Reference proteome</keyword>
<evidence type="ECO:0000313" key="3">
    <source>
        <dbReference type="Proteomes" id="UP001630127"/>
    </source>
</evidence>